<protein>
    <submittedName>
        <fullName evidence="1">Uncharacterized protein</fullName>
    </submittedName>
</protein>
<dbReference type="EMBL" id="LAZR01057478">
    <property type="protein sequence ID" value="KKK71991.1"/>
    <property type="molecule type" value="Genomic_DNA"/>
</dbReference>
<name>A0A0F9AII8_9ZZZZ</name>
<reference evidence="1" key="1">
    <citation type="journal article" date="2015" name="Nature">
        <title>Complex archaea that bridge the gap between prokaryotes and eukaryotes.</title>
        <authorList>
            <person name="Spang A."/>
            <person name="Saw J.H."/>
            <person name="Jorgensen S.L."/>
            <person name="Zaremba-Niedzwiedzka K."/>
            <person name="Martijn J."/>
            <person name="Lind A.E."/>
            <person name="van Eijk R."/>
            <person name="Schleper C."/>
            <person name="Guy L."/>
            <person name="Ettema T.J."/>
        </authorList>
    </citation>
    <scope>NUCLEOTIDE SEQUENCE</scope>
</reference>
<dbReference type="AlphaFoldDB" id="A0A0F9AII8"/>
<accession>A0A0F9AII8</accession>
<evidence type="ECO:0000313" key="1">
    <source>
        <dbReference type="EMBL" id="KKK71991.1"/>
    </source>
</evidence>
<sequence>MAATVVWCNGCKTAVWAYDSMQKGQDVRGLMNMMNMPCPKCGETRNFDGWDGDWQDLKGAPGEKIYDGWSALKSVAHFYGAAW</sequence>
<organism evidence="1">
    <name type="scientific">marine sediment metagenome</name>
    <dbReference type="NCBI Taxonomy" id="412755"/>
    <lineage>
        <taxon>unclassified sequences</taxon>
        <taxon>metagenomes</taxon>
        <taxon>ecological metagenomes</taxon>
    </lineage>
</organism>
<gene>
    <name evidence="1" type="ORF">LCGC14_2908360</name>
</gene>
<comment type="caution">
    <text evidence="1">The sequence shown here is derived from an EMBL/GenBank/DDBJ whole genome shotgun (WGS) entry which is preliminary data.</text>
</comment>
<proteinExistence type="predicted"/>
<feature type="non-terminal residue" evidence="1">
    <location>
        <position position="83"/>
    </location>
</feature>